<dbReference type="InterPro" id="IPR020846">
    <property type="entry name" value="MFS_dom"/>
</dbReference>
<feature type="transmembrane region" description="Helical" evidence="8">
    <location>
        <begin position="304"/>
        <end position="330"/>
    </location>
</feature>
<comment type="subcellular location">
    <subcellularLocation>
        <location evidence="8">Cell inner membrane</location>
        <topology evidence="8">Multi-pass membrane protein</topology>
    </subcellularLocation>
    <subcellularLocation>
        <location evidence="1">Cell membrane</location>
        <topology evidence="1">Multi-pass membrane protein</topology>
    </subcellularLocation>
</comment>
<dbReference type="PANTHER" id="PTHR23502:SF132">
    <property type="entry name" value="POLYAMINE TRANSPORTER 2-RELATED"/>
    <property type="match status" value="1"/>
</dbReference>
<dbReference type="SUPFAM" id="SSF103473">
    <property type="entry name" value="MFS general substrate transporter"/>
    <property type="match status" value="1"/>
</dbReference>
<evidence type="ECO:0000256" key="3">
    <source>
        <dbReference type="ARBA" id="ARBA00022448"/>
    </source>
</evidence>
<feature type="transmembrane region" description="Helical" evidence="8">
    <location>
        <begin position="342"/>
        <end position="362"/>
    </location>
</feature>
<dbReference type="Gene3D" id="1.20.1720.10">
    <property type="entry name" value="Multidrug resistance protein D"/>
    <property type="match status" value="1"/>
</dbReference>
<keyword evidence="3 8" id="KW-0813">Transport</keyword>
<evidence type="ECO:0000313" key="11">
    <source>
        <dbReference type="Proteomes" id="UP001347884"/>
    </source>
</evidence>
<dbReference type="InterPro" id="IPR004812">
    <property type="entry name" value="Efflux_drug-R_Bcr/CmlA"/>
</dbReference>
<dbReference type="Pfam" id="PF07690">
    <property type="entry name" value="MFS_1"/>
    <property type="match status" value="1"/>
</dbReference>
<feature type="transmembrane region" description="Helical" evidence="8">
    <location>
        <begin position="76"/>
        <end position="94"/>
    </location>
</feature>
<evidence type="ECO:0000256" key="5">
    <source>
        <dbReference type="ARBA" id="ARBA00022692"/>
    </source>
</evidence>
<keyword evidence="4" id="KW-1003">Cell membrane</keyword>
<accession>A0ABU7QGS3</accession>
<protein>
    <recommendedName>
        <fullName evidence="8">Bcr/CflA family efflux transporter</fullName>
    </recommendedName>
</protein>
<keyword evidence="6 8" id="KW-1133">Transmembrane helix</keyword>
<proteinExistence type="inferred from homology"/>
<feature type="transmembrane region" description="Helical" evidence="8">
    <location>
        <begin position="248"/>
        <end position="266"/>
    </location>
</feature>
<comment type="caution">
    <text evidence="10">The sequence shown here is derived from an EMBL/GenBank/DDBJ whole genome shotgun (WGS) entry which is preliminary data.</text>
</comment>
<feature type="domain" description="Major facilitator superfamily (MFS) profile" evidence="9">
    <location>
        <begin position="1"/>
        <end position="392"/>
    </location>
</feature>
<feature type="transmembrane region" description="Helical" evidence="8">
    <location>
        <begin position="278"/>
        <end position="298"/>
    </location>
</feature>
<keyword evidence="7 8" id="KW-0472">Membrane</keyword>
<dbReference type="CDD" id="cd17320">
    <property type="entry name" value="MFS_MdfA_MDR_like"/>
    <property type="match status" value="1"/>
</dbReference>
<comment type="caution">
    <text evidence="8">Lacks conserved residue(s) required for the propagation of feature annotation.</text>
</comment>
<dbReference type="Proteomes" id="UP001347884">
    <property type="component" value="Unassembled WGS sequence"/>
</dbReference>
<name>A0ABU7QGS3_AVIPA</name>
<gene>
    <name evidence="10" type="ORF">M5S13_04380</name>
</gene>
<keyword evidence="11" id="KW-1185">Reference proteome</keyword>
<comment type="similarity">
    <text evidence="2 8">Belongs to the major facilitator superfamily. Bcr/CmlA family.</text>
</comment>
<dbReference type="EMBL" id="JAMDKF010000007">
    <property type="protein sequence ID" value="MEE6041129.1"/>
    <property type="molecule type" value="Genomic_DNA"/>
</dbReference>
<dbReference type="InterPro" id="IPR011701">
    <property type="entry name" value="MFS"/>
</dbReference>
<reference evidence="10 11" key="1">
    <citation type="journal article" date="2022" name="Front. Microbiol.">
        <title>Commensal bacteria contribute to the growth of multidrug-resistant Avibacterium paragallinarum in chickens.</title>
        <authorList>
            <person name="Zhu J."/>
            <person name="Chen Y."/>
            <person name="Wu Y."/>
            <person name="Wang Y."/>
            <person name="Zhu K."/>
        </authorList>
    </citation>
    <scope>NUCLEOTIDE SEQUENCE [LARGE SCALE GENOMIC DNA]</scope>
    <source>
        <strain evidence="10 11">AV25</strain>
    </source>
</reference>
<evidence type="ECO:0000313" key="10">
    <source>
        <dbReference type="EMBL" id="MEE6041129.1"/>
    </source>
</evidence>
<feature type="transmembrane region" description="Helical" evidence="8">
    <location>
        <begin position="203"/>
        <end position="228"/>
    </location>
</feature>
<feature type="transmembrane region" description="Helical" evidence="8">
    <location>
        <begin position="163"/>
        <end position="182"/>
    </location>
</feature>
<organism evidence="10 11">
    <name type="scientific">Avibacterium paragallinarum</name>
    <name type="common">Haemophilus gallinarum</name>
    <dbReference type="NCBI Taxonomy" id="728"/>
    <lineage>
        <taxon>Bacteria</taxon>
        <taxon>Pseudomonadati</taxon>
        <taxon>Pseudomonadota</taxon>
        <taxon>Gammaproteobacteria</taxon>
        <taxon>Pasteurellales</taxon>
        <taxon>Pasteurellaceae</taxon>
        <taxon>Avibacterium</taxon>
    </lineage>
</organism>
<dbReference type="PROSITE" id="PS50850">
    <property type="entry name" value="MFS"/>
    <property type="match status" value="1"/>
</dbReference>
<evidence type="ECO:0000256" key="2">
    <source>
        <dbReference type="ARBA" id="ARBA00006236"/>
    </source>
</evidence>
<evidence type="ECO:0000256" key="6">
    <source>
        <dbReference type="ARBA" id="ARBA00022989"/>
    </source>
</evidence>
<evidence type="ECO:0000256" key="4">
    <source>
        <dbReference type="ARBA" id="ARBA00022475"/>
    </source>
</evidence>
<dbReference type="NCBIfam" id="TIGR00710">
    <property type="entry name" value="efflux_Bcr_CflA"/>
    <property type="match status" value="1"/>
</dbReference>
<dbReference type="RefSeq" id="WP_194742941.1">
    <property type="nucleotide sequence ID" value="NZ_CP081939.1"/>
</dbReference>
<feature type="transmembrane region" description="Helical" evidence="8">
    <location>
        <begin position="133"/>
        <end position="151"/>
    </location>
</feature>
<keyword evidence="8" id="KW-0997">Cell inner membrane</keyword>
<evidence type="ECO:0000256" key="8">
    <source>
        <dbReference type="RuleBase" id="RU365088"/>
    </source>
</evidence>
<dbReference type="InterPro" id="IPR036259">
    <property type="entry name" value="MFS_trans_sf"/>
</dbReference>
<feature type="transmembrane region" description="Helical" evidence="8">
    <location>
        <begin position="368"/>
        <end position="387"/>
    </location>
</feature>
<keyword evidence="5 8" id="KW-0812">Transmembrane</keyword>
<sequence>MQSKNTPHPIFLLMILGLLMATTSLSTDIYLPAMPQMARDLNGRVELTVTGFLIGFAIAQLLWGPISDRIGRKKPLYLGMLLFIIGSVGCAMSETMPQMIFWRVFQAFGACTAPMLARAMVRDLFDKTRAVQMMSTLTIIMAIAPISAPLIGGQLLRLSSWHAIFYLLAVIGGVMFLSLLALPESHRLENRATGAFFSVFRNYLTLLGNAAFMRYTLCVTFFYIGNYAFIIGSPEVYIDHFHIDPQHFGWLFGLNIVGVMILSLANRFLAKRFNLDQLLRATTAFASLMGLFIAFFAYTHIGGIVSLIISVFFYFSMVGIIAACATVAALDRVPEMAGSGSALMGSLQYGSGIISSLLLTAFSDGSAWAMAWIMGASAILSAVMMWGKRQSL</sequence>
<evidence type="ECO:0000259" key="9">
    <source>
        <dbReference type="PROSITE" id="PS50850"/>
    </source>
</evidence>
<dbReference type="PANTHER" id="PTHR23502">
    <property type="entry name" value="MAJOR FACILITATOR SUPERFAMILY"/>
    <property type="match status" value="1"/>
</dbReference>
<feature type="transmembrane region" description="Helical" evidence="8">
    <location>
        <begin position="45"/>
        <end position="64"/>
    </location>
</feature>
<evidence type="ECO:0000256" key="7">
    <source>
        <dbReference type="ARBA" id="ARBA00023136"/>
    </source>
</evidence>
<evidence type="ECO:0000256" key="1">
    <source>
        <dbReference type="ARBA" id="ARBA00004651"/>
    </source>
</evidence>
<feature type="transmembrane region" description="Helical" evidence="8">
    <location>
        <begin position="100"/>
        <end position="121"/>
    </location>
</feature>